<evidence type="ECO:0000256" key="3">
    <source>
        <dbReference type="ARBA" id="ARBA00023274"/>
    </source>
</evidence>
<comment type="similarity">
    <text evidence="1">Belongs to the universal ribosomal protein uS13 family.</text>
</comment>
<dbReference type="PANTHER" id="PTHR10871">
    <property type="entry name" value="30S RIBOSOMAL PROTEIN S13/40S RIBOSOMAL PROTEIN S18"/>
    <property type="match status" value="1"/>
</dbReference>
<evidence type="ECO:0000313" key="4">
    <source>
        <dbReference type="EMBL" id="KAJ8569830.1"/>
    </source>
</evidence>
<dbReference type="Proteomes" id="UP001152561">
    <property type="component" value="Unassembled WGS sequence"/>
</dbReference>
<dbReference type="InterPro" id="IPR001892">
    <property type="entry name" value="Ribosomal_uS13"/>
</dbReference>
<reference evidence="5" key="1">
    <citation type="journal article" date="2023" name="Proc. Natl. Acad. Sci. U.S.A.">
        <title>Genomic and structural basis for evolution of tropane alkaloid biosynthesis.</title>
        <authorList>
            <person name="Wanga Y.-J."/>
            <person name="Taina T."/>
            <person name="Yua J.-Y."/>
            <person name="Lia J."/>
            <person name="Xua B."/>
            <person name="Chenc J."/>
            <person name="D'Auriad J.C."/>
            <person name="Huanga J.-P."/>
            <person name="Huanga S.-X."/>
        </authorList>
    </citation>
    <scope>NUCLEOTIDE SEQUENCE [LARGE SCALE GENOMIC DNA]</scope>
    <source>
        <strain evidence="5">cv. KIB-2019</strain>
    </source>
</reference>
<dbReference type="Pfam" id="PF00416">
    <property type="entry name" value="Ribosomal_S13"/>
    <property type="match status" value="1"/>
</dbReference>
<dbReference type="GO" id="GO:0015935">
    <property type="term" value="C:small ribosomal subunit"/>
    <property type="evidence" value="ECO:0007669"/>
    <property type="project" value="TreeGrafter"/>
</dbReference>
<comment type="caution">
    <text evidence="4">The sequence shown here is derived from an EMBL/GenBank/DDBJ whole genome shotgun (WGS) entry which is preliminary data.</text>
</comment>
<evidence type="ECO:0008006" key="6">
    <source>
        <dbReference type="Google" id="ProtNLM"/>
    </source>
</evidence>
<dbReference type="GO" id="GO:0006412">
    <property type="term" value="P:translation"/>
    <property type="evidence" value="ECO:0007669"/>
    <property type="project" value="InterPro"/>
</dbReference>
<sequence length="114" mass="12388">MAQALATPVLPLLSLISNTSSISKHNSLSFPTSFPKIGGLSIKFVRVGGVEVPNNKRVEFSLQYIHGIGRTSAHQILVDLQMENKVMKDLSEEELITLRDEVSKGDSMLLPLGG</sequence>
<dbReference type="OrthoDB" id="525520at2759"/>
<keyword evidence="3" id="KW-0687">Ribonucleoprotein</keyword>
<accession>A0A9Q1MVZ6</accession>
<proteinExistence type="inferred from homology"/>
<organism evidence="4 5">
    <name type="scientific">Anisodus acutangulus</name>
    <dbReference type="NCBI Taxonomy" id="402998"/>
    <lineage>
        <taxon>Eukaryota</taxon>
        <taxon>Viridiplantae</taxon>
        <taxon>Streptophyta</taxon>
        <taxon>Embryophyta</taxon>
        <taxon>Tracheophyta</taxon>
        <taxon>Spermatophyta</taxon>
        <taxon>Magnoliopsida</taxon>
        <taxon>eudicotyledons</taxon>
        <taxon>Gunneridae</taxon>
        <taxon>Pentapetalae</taxon>
        <taxon>asterids</taxon>
        <taxon>lamiids</taxon>
        <taxon>Solanales</taxon>
        <taxon>Solanaceae</taxon>
        <taxon>Solanoideae</taxon>
        <taxon>Hyoscyameae</taxon>
        <taxon>Anisodus</taxon>
    </lineage>
</organism>
<dbReference type="AlphaFoldDB" id="A0A9Q1MVZ6"/>
<dbReference type="InterPro" id="IPR010979">
    <property type="entry name" value="Ribosomal_uS13-like_H2TH"/>
</dbReference>
<dbReference type="EMBL" id="JAJAGQ010000002">
    <property type="protein sequence ID" value="KAJ8569830.1"/>
    <property type="molecule type" value="Genomic_DNA"/>
</dbReference>
<dbReference type="GO" id="GO:0003723">
    <property type="term" value="F:RNA binding"/>
    <property type="evidence" value="ECO:0007669"/>
    <property type="project" value="InterPro"/>
</dbReference>
<dbReference type="PROSITE" id="PS50159">
    <property type="entry name" value="RIBOSOMAL_S13_2"/>
    <property type="match status" value="1"/>
</dbReference>
<evidence type="ECO:0000256" key="1">
    <source>
        <dbReference type="ARBA" id="ARBA00008080"/>
    </source>
</evidence>
<keyword evidence="2" id="KW-0689">Ribosomal protein</keyword>
<keyword evidence="5" id="KW-1185">Reference proteome</keyword>
<dbReference type="GO" id="GO:0005739">
    <property type="term" value="C:mitochondrion"/>
    <property type="evidence" value="ECO:0007669"/>
    <property type="project" value="TreeGrafter"/>
</dbReference>
<dbReference type="Gene3D" id="1.10.8.50">
    <property type="match status" value="1"/>
</dbReference>
<gene>
    <name evidence="4" type="ORF">K7X08_006407</name>
</gene>
<evidence type="ECO:0000313" key="5">
    <source>
        <dbReference type="Proteomes" id="UP001152561"/>
    </source>
</evidence>
<dbReference type="FunFam" id="1.10.8.50:FF:000001">
    <property type="entry name" value="30S ribosomal protein S13"/>
    <property type="match status" value="1"/>
</dbReference>
<dbReference type="GO" id="GO:0003735">
    <property type="term" value="F:structural constituent of ribosome"/>
    <property type="evidence" value="ECO:0007669"/>
    <property type="project" value="InterPro"/>
</dbReference>
<name>A0A9Q1MVZ6_9SOLA</name>
<dbReference type="PANTHER" id="PTHR10871:SF1">
    <property type="entry name" value="SMALL RIBOSOMAL SUBUNIT PROTEIN US13M"/>
    <property type="match status" value="1"/>
</dbReference>
<dbReference type="SUPFAM" id="SSF46946">
    <property type="entry name" value="S13-like H2TH domain"/>
    <property type="match status" value="1"/>
</dbReference>
<protein>
    <recommendedName>
        <fullName evidence="6">Ribosomal protein S13</fullName>
    </recommendedName>
</protein>
<evidence type="ECO:0000256" key="2">
    <source>
        <dbReference type="ARBA" id="ARBA00022980"/>
    </source>
</evidence>